<keyword evidence="3" id="KW-1185">Reference proteome</keyword>
<evidence type="ECO:0000313" key="2">
    <source>
        <dbReference type="EMBL" id="CAB0037056.1"/>
    </source>
</evidence>
<sequence>MSTKLNQSMKYQKDLLLNASIMTDDDDDDGCDAKEIESRLLDRMTDYEDVVASLRDQLGTFADTMVKLQQHLTSHSVQQTQNPLASATASSCSVSTTNTASITRNSTVTTSSFSPGDTSMAPSNYPFKFQFNPGARPFSQTSFEAAHTSLTQTHSTDSPHSNVPISSVGFSQAPAAALNYSERFRYRPVEVSTFWNHDPASWFEQLDGEFLVLGMREDQVKYSSLLKCHRHGTCKAISAVIKSLPSTGKYDALKKHVISKYSLSA</sequence>
<dbReference type="Pfam" id="PF23055">
    <property type="entry name" value="DUF7041"/>
    <property type="match status" value="1"/>
</dbReference>
<dbReference type="AlphaFoldDB" id="A0A6H5IHV0"/>
<organism evidence="2 3">
    <name type="scientific">Trichogramma brassicae</name>
    <dbReference type="NCBI Taxonomy" id="86971"/>
    <lineage>
        <taxon>Eukaryota</taxon>
        <taxon>Metazoa</taxon>
        <taxon>Ecdysozoa</taxon>
        <taxon>Arthropoda</taxon>
        <taxon>Hexapoda</taxon>
        <taxon>Insecta</taxon>
        <taxon>Pterygota</taxon>
        <taxon>Neoptera</taxon>
        <taxon>Endopterygota</taxon>
        <taxon>Hymenoptera</taxon>
        <taxon>Apocrita</taxon>
        <taxon>Proctotrupomorpha</taxon>
        <taxon>Chalcidoidea</taxon>
        <taxon>Trichogrammatidae</taxon>
        <taxon>Trichogramma</taxon>
    </lineage>
</organism>
<name>A0A6H5IHV0_9HYME</name>
<proteinExistence type="predicted"/>
<protein>
    <recommendedName>
        <fullName evidence="1">DUF7041 domain-containing protein</fullName>
    </recommendedName>
</protein>
<evidence type="ECO:0000259" key="1">
    <source>
        <dbReference type="Pfam" id="PF23055"/>
    </source>
</evidence>
<dbReference type="OrthoDB" id="6260718at2759"/>
<reference evidence="2 3" key="1">
    <citation type="submission" date="2020-02" db="EMBL/GenBank/DDBJ databases">
        <authorList>
            <person name="Ferguson B K."/>
        </authorList>
    </citation>
    <scope>NUCLEOTIDE SEQUENCE [LARGE SCALE GENOMIC DNA]</scope>
</reference>
<gene>
    <name evidence="2" type="ORF">TBRA_LOCUS8893</name>
</gene>
<dbReference type="PANTHER" id="PTHR33327">
    <property type="entry name" value="ENDONUCLEASE"/>
    <property type="match status" value="1"/>
</dbReference>
<dbReference type="InterPro" id="IPR055469">
    <property type="entry name" value="DUF7041"/>
</dbReference>
<dbReference type="Proteomes" id="UP000479190">
    <property type="component" value="Unassembled WGS sequence"/>
</dbReference>
<evidence type="ECO:0000313" key="3">
    <source>
        <dbReference type="Proteomes" id="UP000479190"/>
    </source>
</evidence>
<dbReference type="PANTHER" id="PTHR33327:SF3">
    <property type="entry name" value="RNA-DIRECTED DNA POLYMERASE"/>
    <property type="match status" value="1"/>
</dbReference>
<dbReference type="EMBL" id="CADCXV010000842">
    <property type="protein sequence ID" value="CAB0037056.1"/>
    <property type="molecule type" value="Genomic_DNA"/>
</dbReference>
<feature type="domain" description="DUF7041" evidence="1">
    <location>
        <begin position="192"/>
        <end position="264"/>
    </location>
</feature>
<accession>A0A6H5IHV0</accession>